<comment type="caution">
    <text evidence="1">The sequence shown here is derived from an EMBL/GenBank/DDBJ whole genome shotgun (WGS) entry which is preliminary data.</text>
</comment>
<dbReference type="EMBL" id="JADBGQ010000005">
    <property type="protein sequence ID" value="KAG5397165.1"/>
    <property type="molecule type" value="Genomic_DNA"/>
</dbReference>
<dbReference type="EMBL" id="JADBGQ010000005">
    <property type="protein sequence ID" value="KAG5397166.1"/>
    <property type="molecule type" value="Genomic_DNA"/>
</dbReference>
<proteinExistence type="predicted"/>
<reference evidence="1 3" key="1">
    <citation type="submission" date="2021-03" db="EMBL/GenBank/DDBJ databases">
        <authorList>
            <person name="King G.J."/>
            <person name="Bancroft I."/>
            <person name="Baten A."/>
            <person name="Bloomfield J."/>
            <person name="Borpatragohain P."/>
            <person name="He Z."/>
            <person name="Irish N."/>
            <person name="Irwin J."/>
            <person name="Liu K."/>
            <person name="Mauleon R.P."/>
            <person name="Moore J."/>
            <person name="Morris R."/>
            <person name="Ostergaard L."/>
            <person name="Wang B."/>
            <person name="Wells R."/>
        </authorList>
    </citation>
    <scope>NUCLEOTIDE SEQUENCE [LARGE SCALE GENOMIC DNA]</scope>
    <source>
        <strain evidence="1">R-o-18</strain>
        <tissue evidence="1">Leaf</tissue>
    </source>
</reference>
<gene>
    <name evidence="1" type="primary">A05g503650.1_BraROA</name>
    <name evidence="2" type="synonym">A05g503660.1_BraROA</name>
    <name evidence="1" type="ORF">IGI04_018979</name>
    <name evidence="2" type="ORF">IGI04_018980</name>
</gene>
<protein>
    <submittedName>
        <fullName evidence="1">Uncharacterized protein</fullName>
    </submittedName>
</protein>
<keyword evidence="3" id="KW-1185">Reference proteome</keyword>
<evidence type="ECO:0000313" key="3">
    <source>
        <dbReference type="Proteomes" id="UP000823674"/>
    </source>
</evidence>
<evidence type="ECO:0000313" key="2">
    <source>
        <dbReference type="EMBL" id="KAG5397166.1"/>
    </source>
</evidence>
<dbReference type="Proteomes" id="UP000823674">
    <property type="component" value="Chromosome A05"/>
</dbReference>
<evidence type="ECO:0000313" key="1">
    <source>
        <dbReference type="EMBL" id="KAG5397165.1"/>
    </source>
</evidence>
<sequence length="81" mass="9199">MLNLNPLSVISQEQRDGAVRRALSAISNCGSALIDLYRNLCQIQVVSSSPWSPWSGTELWLLKSSSFWSQMKEKVSQEQQW</sequence>
<name>A0ABQ7MGX9_BRACM</name>
<organism evidence="1 3">
    <name type="scientific">Brassica rapa subsp. trilocularis</name>
    <dbReference type="NCBI Taxonomy" id="1813537"/>
    <lineage>
        <taxon>Eukaryota</taxon>
        <taxon>Viridiplantae</taxon>
        <taxon>Streptophyta</taxon>
        <taxon>Embryophyta</taxon>
        <taxon>Tracheophyta</taxon>
        <taxon>Spermatophyta</taxon>
        <taxon>Magnoliopsida</taxon>
        <taxon>eudicotyledons</taxon>
        <taxon>Gunneridae</taxon>
        <taxon>Pentapetalae</taxon>
        <taxon>rosids</taxon>
        <taxon>malvids</taxon>
        <taxon>Brassicales</taxon>
        <taxon>Brassicaceae</taxon>
        <taxon>Brassiceae</taxon>
        <taxon>Brassica</taxon>
    </lineage>
</organism>
<accession>A0ABQ7MGX9</accession>